<evidence type="ECO:0000313" key="1">
    <source>
        <dbReference type="EMBL" id="PZV37600.1"/>
    </source>
</evidence>
<dbReference type="OrthoDB" id="8101488at2"/>
<name>A0A2W7C374_9HYPH</name>
<comment type="caution">
    <text evidence="1">The sequence shown here is derived from an EMBL/GenBank/DDBJ whole genome shotgun (WGS) entry which is preliminary data.</text>
</comment>
<dbReference type="RefSeq" id="WP_111544949.1">
    <property type="nucleotide sequence ID" value="NZ_MZXV01000032.1"/>
</dbReference>
<evidence type="ECO:0000313" key="2">
    <source>
        <dbReference type="Proteomes" id="UP000248616"/>
    </source>
</evidence>
<reference evidence="2" key="1">
    <citation type="submission" date="2017-03" db="EMBL/GenBank/DDBJ databases">
        <authorList>
            <person name="Safronova V.I."/>
            <person name="Sazanova A.L."/>
            <person name="Chirak E.R."/>
        </authorList>
    </citation>
    <scope>NUCLEOTIDE SEQUENCE [LARGE SCALE GENOMIC DNA]</scope>
    <source>
        <strain evidence="2">Ach-343</strain>
    </source>
</reference>
<dbReference type="EMBL" id="MZXV01000032">
    <property type="protein sequence ID" value="PZV37600.1"/>
    <property type="molecule type" value="Genomic_DNA"/>
</dbReference>
<accession>A0A2W7C374</accession>
<protein>
    <submittedName>
        <fullName evidence="1">Uncharacterized protein</fullName>
    </submittedName>
</protein>
<proteinExistence type="predicted"/>
<sequence>MAISVEGSPQRRIIFLIRMPLTSNDKGPFEYENKDWARHVAVCFVEGVTGPMLEAPGCDPAHAAIAHFQGFICCAFQDAVMRGDGEQIMADILDQVRPFISGLANGEASVTIGDKPRPLLTAIRGGKKDEA</sequence>
<keyword evidence="2" id="KW-1185">Reference proteome</keyword>
<organism evidence="1 2">
    <name type="scientific">Mesorhizobium kowhaii</name>
    <dbReference type="NCBI Taxonomy" id="1300272"/>
    <lineage>
        <taxon>Bacteria</taxon>
        <taxon>Pseudomonadati</taxon>
        <taxon>Pseudomonadota</taxon>
        <taxon>Alphaproteobacteria</taxon>
        <taxon>Hyphomicrobiales</taxon>
        <taxon>Phyllobacteriaceae</taxon>
        <taxon>Mesorhizobium</taxon>
    </lineage>
</organism>
<gene>
    <name evidence="1" type="ORF">B5V02_15045</name>
</gene>
<dbReference type="Proteomes" id="UP000248616">
    <property type="component" value="Unassembled WGS sequence"/>
</dbReference>
<dbReference type="AlphaFoldDB" id="A0A2W7C374"/>